<comment type="catalytic activity">
    <reaction evidence="1">
        <text>ATP + protein L-histidine = ADP + protein N-phospho-L-histidine.</text>
        <dbReference type="EC" id="2.7.13.3"/>
    </reaction>
</comment>
<name>A0AAV3T8Z3_9EURY</name>
<keyword evidence="5" id="KW-0418">Kinase</keyword>
<accession>A0AAV3T8Z3</accession>
<comment type="caution">
    <text evidence="8">The sequence shown here is derived from an EMBL/GenBank/DDBJ whole genome shotgun (WGS) entry which is preliminary data.</text>
</comment>
<dbReference type="Gene3D" id="3.30.565.10">
    <property type="entry name" value="Histidine kinase-like ATPase, C-terminal domain"/>
    <property type="match status" value="1"/>
</dbReference>
<evidence type="ECO:0000313" key="9">
    <source>
        <dbReference type="Proteomes" id="UP001500420"/>
    </source>
</evidence>
<dbReference type="PROSITE" id="PS50109">
    <property type="entry name" value="HIS_KIN"/>
    <property type="match status" value="1"/>
</dbReference>
<dbReference type="Proteomes" id="UP001500420">
    <property type="component" value="Unassembled WGS sequence"/>
</dbReference>
<dbReference type="InterPro" id="IPR050980">
    <property type="entry name" value="2C_sensor_his_kinase"/>
</dbReference>
<evidence type="ECO:0000256" key="4">
    <source>
        <dbReference type="ARBA" id="ARBA00022741"/>
    </source>
</evidence>
<evidence type="ECO:0000256" key="1">
    <source>
        <dbReference type="ARBA" id="ARBA00000085"/>
    </source>
</evidence>
<dbReference type="EMBL" id="BAAADV010000001">
    <property type="protein sequence ID" value="GAA0669278.1"/>
    <property type="molecule type" value="Genomic_DNA"/>
</dbReference>
<dbReference type="PANTHER" id="PTHR44936:SF10">
    <property type="entry name" value="SENSOR PROTEIN RSTB"/>
    <property type="match status" value="1"/>
</dbReference>
<dbReference type="RefSeq" id="WP_343773221.1">
    <property type="nucleotide sequence ID" value="NZ_BAAADV010000001.1"/>
</dbReference>
<evidence type="ECO:0000256" key="6">
    <source>
        <dbReference type="ARBA" id="ARBA00022840"/>
    </source>
</evidence>
<sequence>MDQSVRDGDSEFPETTRTVADFRADLGRTDLARHLALFYRSQDTQLQVAAAFVDHGLQTGHRCLYLADVNDLDRIETALRAAGVDVDARVAAGDLVLRDAADVYLDTGFDPEGMIETLTEGCEGCVEDGYDGLWVAGENSWCFHTNVSFDHILDFEATFDAVAPELPVTALCQYDLSQFGERSTAKALWTHRQIVYRNAICENPFYVPPEEYRTEDDRHRNARLMLEQAYSLTEARREVDRREQRLNVVNRVLRHNIRNDLNVVRGVLENLRGNEAIDAAERAELDAALGSVDAVVAMAEKARYVQRTIRDTAVERTPLATLIERAVDDVADAYPDGEVSVSEVPDCSVLADQRLDRALFEALANAIVYQHEEPPVVALDVSTPSADVVRIDVRDPGPSIPVAEREAVLGGEETALEHGSGLGLWLVKWFVENAHGTLSFPDTGQSEGHLRIDLQRVG</sequence>
<organism evidence="8 9">
    <name type="scientific">Natronoarchaeum mannanilyticum</name>
    <dbReference type="NCBI Taxonomy" id="926360"/>
    <lineage>
        <taxon>Archaea</taxon>
        <taxon>Methanobacteriati</taxon>
        <taxon>Methanobacteriota</taxon>
        <taxon>Stenosarchaea group</taxon>
        <taxon>Halobacteria</taxon>
        <taxon>Halobacteriales</taxon>
        <taxon>Natronoarchaeaceae</taxon>
    </lineage>
</organism>
<gene>
    <name evidence="8" type="ORF">GCM10009020_14020</name>
</gene>
<dbReference type="SMART" id="SM00387">
    <property type="entry name" value="HATPase_c"/>
    <property type="match status" value="1"/>
</dbReference>
<evidence type="ECO:0000259" key="7">
    <source>
        <dbReference type="PROSITE" id="PS50109"/>
    </source>
</evidence>
<dbReference type="InterPro" id="IPR025847">
    <property type="entry name" value="MEDS_domain"/>
</dbReference>
<dbReference type="AlphaFoldDB" id="A0AAV3T8Z3"/>
<evidence type="ECO:0000256" key="5">
    <source>
        <dbReference type="ARBA" id="ARBA00022777"/>
    </source>
</evidence>
<feature type="domain" description="Histidine kinase" evidence="7">
    <location>
        <begin position="252"/>
        <end position="458"/>
    </location>
</feature>
<keyword evidence="3" id="KW-0808">Transferase</keyword>
<reference evidence="8 9" key="1">
    <citation type="journal article" date="2019" name="Int. J. Syst. Evol. Microbiol.">
        <title>The Global Catalogue of Microorganisms (GCM) 10K type strain sequencing project: providing services to taxonomists for standard genome sequencing and annotation.</title>
        <authorList>
            <consortium name="The Broad Institute Genomics Platform"/>
            <consortium name="The Broad Institute Genome Sequencing Center for Infectious Disease"/>
            <person name="Wu L."/>
            <person name="Ma J."/>
        </authorList>
    </citation>
    <scope>NUCLEOTIDE SEQUENCE [LARGE SCALE GENOMIC DNA]</scope>
    <source>
        <strain evidence="8 9">JCM 16328</strain>
    </source>
</reference>
<dbReference type="SUPFAM" id="SSF55874">
    <property type="entry name" value="ATPase domain of HSP90 chaperone/DNA topoisomerase II/histidine kinase"/>
    <property type="match status" value="1"/>
</dbReference>
<keyword evidence="4" id="KW-0547">Nucleotide-binding</keyword>
<dbReference type="PANTHER" id="PTHR44936">
    <property type="entry name" value="SENSOR PROTEIN CREC"/>
    <property type="match status" value="1"/>
</dbReference>
<dbReference type="GO" id="GO:0005524">
    <property type="term" value="F:ATP binding"/>
    <property type="evidence" value="ECO:0007669"/>
    <property type="project" value="UniProtKB-KW"/>
</dbReference>
<dbReference type="Pfam" id="PF02518">
    <property type="entry name" value="HATPase_c"/>
    <property type="match status" value="1"/>
</dbReference>
<dbReference type="InterPro" id="IPR003594">
    <property type="entry name" value="HATPase_dom"/>
</dbReference>
<evidence type="ECO:0000256" key="3">
    <source>
        <dbReference type="ARBA" id="ARBA00022679"/>
    </source>
</evidence>
<dbReference type="EC" id="2.7.13.3" evidence="2"/>
<keyword evidence="9" id="KW-1185">Reference proteome</keyword>
<dbReference type="Pfam" id="PF14417">
    <property type="entry name" value="MEDS"/>
    <property type="match status" value="1"/>
</dbReference>
<dbReference type="InterPro" id="IPR005467">
    <property type="entry name" value="His_kinase_dom"/>
</dbReference>
<proteinExistence type="predicted"/>
<keyword evidence="6" id="KW-0067">ATP-binding</keyword>
<evidence type="ECO:0000256" key="2">
    <source>
        <dbReference type="ARBA" id="ARBA00012438"/>
    </source>
</evidence>
<dbReference type="GO" id="GO:0004673">
    <property type="term" value="F:protein histidine kinase activity"/>
    <property type="evidence" value="ECO:0007669"/>
    <property type="project" value="UniProtKB-EC"/>
</dbReference>
<evidence type="ECO:0000313" key="8">
    <source>
        <dbReference type="EMBL" id="GAA0669278.1"/>
    </source>
</evidence>
<dbReference type="InterPro" id="IPR036890">
    <property type="entry name" value="HATPase_C_sf"/>
</dbReference>
<protein>
    <recommendedName>
        <fullName evidence="2">histidine kinase</fullName>
        <ecNumber evidence="2">2.7.13.3</ecNumber>
    </recommendedName>
</protein>